<feature type="transmembrane region" description="Helical" evidence="11">
    <location>
        <begin position="170"/>
        <end position="192"/>
    </location>
</feature>
<dbReference type="KEGG" id="lck:HN018_04205"/>
<proteinExistence type="predicted"/>
<comment type="subunit">
    <text evidence="2">The complex is composed of two ATP-binding proteins (LsrA), two transmembrane proteins (LsrC and LsrD) and a solute-binding protein (LsrB).</text>
</comment>
<dbReference type="PANTHER" id="PTHR32196">
    <property type="entry name" value="ABC TRANSPORTER PERMEASE PROTEIN YPHD-RELATED-RELATED"/>
    <property type="match status" value="1"/>
</dbReference>
<reference evidence="12 13" key="1">
    <citation type="journal article" date="2014" name="World J. Microbiol. Biotechnol.">
        <title>Biodiversity and physiological characteristics of Antarctic and Arctic lichens-associated bacteria.</title>
        <authorList>
            <person name="Lee Y.M."/>
            <person name="Kim E.H."/>
            <person name="Lee H.K."/>
            <person name="Hong S.G."/>
        </authorList>
    </citation>
    <scope>NUCLEOTIDE SEQUENCE [LARGE SCALE GENOMIC DNA]</scope>
    <source>
        <strain evidence="12 13">PAMC 26569</strain>
    </source>
</reference>
<feature type="transmembrane region" description="Helical" evidence="11">
    <location>
        <begin position="55"/>
        <end position="75"/>
    </location>
</feature>
<feature type="transmembrane region" description="Helical" evidence="11">
    <location>
        <begin position="26"/>
        <end position="48"/>
    </location>
</feature>
<accession>A0A6M8HLX6</accession>
<keyword evidence="7 11" id="KW-1133">Transmembrane helix</keyword>
<dbReference type="RefSeq" id="WP_171837466.1">
    <property type="nucleotide sequence ID" value="NZ_CP053708.1"/>
</dbReference>
<evidence type="ECO:0000313" key="13">
    <source>
        <dbReference type="Proteomes" id="UP000500767"/>
    </source>
</evidence>
<feature type="transmembrane region" description="Helical" evidence="11">
    <location>
        <begin position="250"/>
        <end position="270"/>
    </location>
</feature>
<evidence type="ECO:0000256" key="4">
    <source>
        <dbReference type="ARBA" id="ARBA00022475"/>
    </source>
</evidence>
<gene>
    <name evidence="12" type="ORF">HN018_04205</name>
</gene>
<evidence type="ECO:0000256" key="3">
    <source>
        <dbReference type="ARBA" id="ARBA00022448"/>
    </source>
</evidence>
<dbReference type="PANTHER" id="PTHR32196:SF71">
    <property type="entry name" value="AUTOINDUCER 2 IMPORT SYSTEM PERMEASE PROTEIN LSRD"/>
    <property type="match status" value="1"/>
</dbReference>
<dbReference type="GO" id="GO:0005886">
    <property type="term" value="C:plasma membrane"/>
    <property type="evidence" value="ECO:0007669"/>
    <property type="project" value="UniProtKB-SubCell"/>
</dbReference>
<comment type="function">
    <text evidence="9">Part of the ABC transporter complex LsrABCD involved in autoinducer 2 (AI-2) import. Probably responsible for the translocation of the substrate across the membrane.</text>
</comment>
<evidence type="ECO:0000256" key="5">
    <source>
        <dbReference type="ARBA" id="ARBA00022519"/>
    </source>
</evidence>
<evidence type="ECO:0000256" key="7">
    <source>
        <dbReference type="ARBA" id="ARBA00022989"/>
    </source>
</evidence>
<dbReference type="InterPro" id="IPR001851">
    <property type="entry name" value="ABC_transp_permease"/>
</dbReference>
<evidence type="ECO:0000256" key="1">
    <source>
        <dbReference type="ARBA" id="ARBA00004651"/>
    </source>
</evidence>
<dbReference type="Proteomes" id="UP000500767">
    <property type="component" value="Chromosome"/>
</dbReference>
<evidence type="ECO:0000256" key="10">
    <source>
        <dbReference type="ARBA" id="ARBA00039381"/>
    </source>
</evidence>
<dbReference type="CDD" id="cd06579">
    <property type="entry name" value="TM_PBP1_transp_AraH_like"/>
    <property type="match status" value="1"/>
</dbReference>
<feature type="transmembrane region" description="Helical" evidence="11">
    <location>
        <begin position="277"/>
        <end position="297"/>
    </location>
</feature>
<keyword evidence="5" id="KW-0997">Cell inner membrane</keyword>
<dbReference type="Pfam" id="PF02653">
    <property type="entry name" value="BPD_transp_2"/>
    <property type="match status" value="1"/>
</dbReference>
<dbReference type="EMBL" id="CP053708">
    <property type="protein sequence ID" value="QKE89340.1"/>
    <property type="molecule type" value="Genomic_DNA"/>
</dbReference>
<dbReference type="GO" id="GO:0022857">
    <property type="term" value="F:transmembrane transporter activity"/>
    <property type="evidence" value="ECO:0007669"/>
    <property type="project" value="InterPro"/>
</dbReference>
<evidence type="ECO:0000313" key="12">
    <source>
        <dbReference type="EMBL" id="QKE89340.1"/>
    </source>
</evidence>
<keyword evidence="3" id="KW-0813">Transport</keyword>
<feature type="transmembrane region" description="Helical" evidence="11">
    <location>
        <begin position="103"/>
        <end position="126"/>
    </location>
</feature>
<evidence type="ECO:0000256" key="9">
    <source>
        <dbReference type="ARBA" id="ARBA00025439"/>
    </source>
</evidence>
<feature type="transmembrane region" description="Helical" evidence="11">
    <location>
        <begin position="303"/>
        <end position="320"/>
    </location>
</feature>
<evidence type="ECO:0000256" key="2">
    <source>
        <dbReference type="ARBA" id="ARBA00011262"/>
    </source>
</evidence>
<comment type="subcellular location">
    <subcellularLocation>
        <location evidence="1">Cell membrane</location>
        <topology evidence="1">Multi-pass membrane protein</topology>
    </subcellularLocation>
</comment>
<evidence type="ECO:0000256" key="6">
    <source>
        <dbReference type="ARBA" id="ARBA00022692"/>
    </source>
</evidence>
<organism evidence="12 13">
    <name type="scientific">Lichenicola cladoniae</name>
    <dbReference type="NCBI Taxonomy" id="1484109"/>
    <lineage>
        <taxon>Bacteria</taxon>
        <taxon>Pseudomonadati</taxon>
        <taxon>Pseudomonadota</taxon>
        <taxon>Alphaproteobacteria</taxon>
        <taxon>Acetobacterales</taxon>
        <taxon>Acetobacteraceae</taxon>
        <taxon>Lichenicola</taxon>
    </lineage>
</organism>
<name>A0A6M8HLX6_9PROT</name>
<keyword evidence="13" id="KW-1185">Reference proteome</keyword>
<keyword evidence="8 11" id="KW-0472">Membrane</keyword>
<keyword evidence="6 11" id="KW-0812">Transmembrane</keyword>
<evidence type="ECO:0000256" key="11">
    <source>
        <dbReference type="SAM" id="Phobius"/>
    </source>
</evidence>
<sequence>MTVSVEHARPGRGAALAGLMPALSRYGIYLFVLVFLLVAAIAAPAFFSRSNLSNLVLQIVPLAIVACGQAVVILVKGLDLSVSSVMATAAVVATSFSGHNADIPMIVLVSIGMGLSAGLVNGFLVVKRNVSPFLATLATMIVLQGLRFAWTHGAPSGLMPPLLHRMGAGTWGFVPVNLPVLLAVAIPLAFVLHRTTLGRRVVITGGNSMTGRLLGYPVDAIVIGAYVVSGVLAAIAGIVLGGYAQIVDNWVGRGFELDSIVAAVLGGFALSGGRGTIAGAIAGSVVLALAANIVLLIGLPVQFQIILKGLVIVFAAAAYAKR</sequence>
<keyword evidence="4" id="KW-1003">Cell membrane</keyword>
<feature type="transmembrane region" description="Helical" evidence="11">
    <location>
        <begin position="133"/>
        <end position="150"/>
    </location>
</feature>
<evidence type="ECO:0000256" key="8">
    <source>
        <dbReference type="ARBA" id="ARBA00023136"/>
    </source>
</evidence>
<feature type="transmembrane region" description="Helical" evidence="11">
    <location>
        <begin position="213"/>
        <end position="244"/>
    </location>
</feature>
<dbReference type="AlphaFoldDB" id="A0A6M8HLX6"/>
<protein>
    <recommendedName>
        <fullName evidence="10">Autoinducer 2 import system permease protein LsrD</fullName>
    </recommendedName>
</protein>